<protein>
    <submittedName>
        <fullName evidence="2">Uncharacterized protein</fullName>
    </submittedName>
</protein>
<dbReference type="PROSITE" id="PS51257">
    <property type="entry name" value="PROKAR_LIPOPROTEIN"/>
    <property type="match status" value="1"/>
</dbReference>
<sequence>MSKLTHHAALFAGSAFALSLALSVGCGKGKADTSRVIANVGGEKITEAEFQDVVKTLSPDAKDAQTFLTDPAARDERAQLASRIAMSRAIAVYAKQTGLDQDPAVKRQMEQQQANIYFQALMQKRMTKVEPTDDQLLAFYKERVALLQASGRAQGVPPFETVKAQLPELWKQQRAQSMSQEVQKEIKAKVPVTLADEYRPAGE</sequence>
<evidence type="ECO:0000256" key="1">
    <source>
        <dbReference type="SAM" id="SignalP"/>
    </source>
</evidence>
<dbReference type="EMBL" id="AP027079">
    <property type="protein sequence ID" value="BDU68082.1"/>
    <property type="molecule type" value="Genomic_DNA"/>
</dbReference>
<dbReference type="SUPFAM" id="SSF109998">
    <property type="entry name" value="Triger factor/SurA peptide-binding domain-like"/>
    <property type="match status" value="1"/>
</dbReference>
<organism evidence="2 3">
    <name type="scientific">Geothrix oryzae</name>
    <dbReference type="NCBI Taxonomy" id="2927975"/>
    <lineage>
        <taxon>Bacteria</taxon>
        <taxon>Pseudomonadati</taxon>
        <taxon>Acidobacteriota</taxon>
        <taxon>Holophagae</taxon>
        <taxon>Holophagales</taxon>
        <taxon>Holophagaceae</taxon>
        <taxon>Geothrix</taxon>
    </lineage>
</organism>
<reference evidence="3" key="1">
    <citation type="journal article" date="2023" name="Int. J. Syst. Evol. Microbiol.">
        <title>Mesoterricola silvestris gen. nov., sp. nov., Mesoterricola sediminis sp. nov., Geothrix oryzae sp. nov., Geothrix edaphica sp. nov., Geothrix rubra sp. nov., and Geothrix limicola sp. nov., six novel members of Acidobacteriota isolated from soils.</title>
        <authorList>
            <person name="Itoh H."/>
            <person name="Sugisawa Y."/>
            <person name="Mise K."/>
            <person name="Xu Z."/>
            <person name="Kuniyasu M."/>
            <person name="Ushijima N."/>
            <person name="Kawano K."/>
            <person name="Kobayashi E."/>
            <person name="Shiratori Y."/>
            <person name="Masuda Y."/>
            <person name="Senoo K."/>
        </authorList>
    </citation>
    <scope>NUCLEOTIDE SEQUENCE [LARGE SCALE GENOMIC DNA]</scope>
    <source>
        <strain evidence="3">Red222</strain>
    </source>
</reference>
<gene>
    <name evidence="2" type="ORF">GETHOR_01830</name>
</gene>
<evidence type="ECO:0000313" key="2">
    <source>
        <dbReference type="EMBL" id="BDU68082.1"/>
    </source>
</evidence>
<evidence type="ECO:0000313" key="3">
    <source>
        <dbReference type="Proteomes" id="UP001242010"/>
    </source>
</evidence>
<proteinExistence type="predicted"/>
<accession>A0ABM8DMD7</accession>
<dbReference type="InterPro" id="IPR027304">
    <property type="entry name" value="Trigger_fact/SurA_dom_sf"/>
</dbReference>
<feature type="signal peptide" evidence="1">
    <location>
        <begin position="1"/>
        <end position="17"/>
    </location>
</feature>
<dbReference type="RefSeq" id="WP_286354708.1">
    <property type="nucleotide sequence ID" value="NZ_AP027079.1"/>
</dbReference>
<dbReference type="Proteomes" id="UP001242010">
    <property type="component" value="Chromosome"/>
</dbReference>
<keyword evidence="3" id="KW-1185">Reference proteome</keyword>
<keyword evidence="1" id="KW-0732">Signal</keyword>
<feature type="chain" id="PRO_5045823138" evidence="1">
    <location>
        <begin position="18"/>
        <end position="203"/>
    </location>
</feature>
<name>A0ABM8DMD7_9BACT</name>